<feature type="transmembrane region" description="Helical" evidence="8">
    <location>
        <begin position="246"/>
        <end position="265"/>
    </location>
</feature>
<feature type="transmembrane region" description="Helical" evidence="8">
    <location>
        <begin position="417"/>
        <end position="438"/>
    </location>
</feature>
<dbReference type="Proteomes" id="UP000007875">
    <property type="component" value="Unassembled WGS sequence"/>
</dbReference>
<dbReference type="AlphaFoldDB" id="H2Z2K6"/>
<dbReference type="GO" id="GO:0005886">
    <property type="term" value="C:plasma membrane"/>
    <property type="evidence" value="ECO:0007669"/>
    <property type="project" value="UniProtKB-SubCell"/>
</dbReference>
<sequence>MESSTAYPMLTTTVESLDDFSMNHTLSNLTCTSRQKPLFLIFCAIPSISIVINVVVLVAVLRKTRKLMRQSHVYAHVNSTLLANVLFSILGLLQLISLYVHFGGHPEDPNPARRGMVKKGSGQLWTFLKAFLCGMFIIICGNIGLLIDSIRHTTCLTLRTAAGYRSHQLESGGTRWKKRLVTRRQRSYILIAVLWIVPIVYVLLPFAGWSCAEVCKCLSQCFPSDHRFKASDYRCSRAFPPMANSWMAVVVIGWACLLLGVIFFLKRSIQQVTHMWTQCHLTRMSERHNTGKSADENPENPADTKIVESNDSALPHKPIESLPGNSEVVDSITRPSTGADSEHCGMNDSSDKDDNVSVFSAGSDRKYFSLGEQADARCQKRSCDSTAPLSKPKSTGAHRRMMDHLRATRATTFSLRYVIWMTASFGICTAPTMIFITVDMCYPGFVLNMVALNTCFLCPYIYCYMCPFILVKCLPGVKTSLSALILSVYSTTDK</sequence>
<dbReference type="Gene3D" id="1.20.1070.10">
    <property type="entry name" value="Rhodopsin 7-helix transmembrane proteins"/>
    <property type="match status" value="1"/>
</dbReference>
<keyword evidence="2" id="KW-1003">Cell membrane</keyword>
<evidence type="ECO:0000256" key="2">
    <source>
        <dbReference type="ARBA" id="ARBA00022475"/>
    </source>
</evidence>
<comment type="subcellular location">
    <subcellularLocation>
        <location evidence="1">Cell membrane</location>
        <topology evidence="1">Multi-pass membrane protein</topology>
    </subcellularLocation>
</comment>
<feature type="transmembrane region" description="Helical" evidence="8">
    <location>
        <begin position="81"/>
        <end position="102"/>
    </location>
</feature>
<evidence type="ECO:0000256" key="8">
    <source>
        <dbReference type="SAM" id="Phobius"/>
    </source>
</evidence>
<accession>H2Z2K6</accession>
<feature type="transmembrane region" description="Helical" evidence="8">
    <location>
        <begin position="450"/>
        <end position="471"/>
    </location>
</feature>
<evidence type="ECO:0000256" key="5">
    <source>
        <dbReference type="ARBA" id="ARBA00023180"/>
    </source>
</evidence>
<reference evidence="9" key="2">
    <citation type="submission" date="2025-08" db="UniProtKB">
        <authorList>
            <consortium name="Ensembl"/>
        </authorList>
    </citation>
    <scope>IDENTIFICATION</scope>
</reference>
<keyword evidence="10" id="KW-1185">Reference proteome</keyword>
<keyword evidence="8" id="KW-0472">Membrane</keyword>
<evidence type="ECO:0000256" key="4">
    <source>
        <dbReference type="ARBA" id="ARBA00023170"/>
    </source>
</evidence>
<dbReference type="HOGENOM" id="CLU_552011_0_0_1"/>
<feature type="transmembrane region" description="Helical" evidence="8">
    <location>
        <begin position="122"/>
        <end position="147"/>
    </location>
</feature>
<evidence type="ECO:0008006" key="11">
    <source>
        <dbReference type="Google" id="ProtNLM"/>
    </source>
</evidence>
<dbReference type="Ensembl" id="ENSCSAVT00000011956.1">
    <property type="protein sequence ID" value="ENSCSAVP00000011818.1"/>
    <property type="gene ID" value="ENSCSAVG00000006932.1"/>
</dbReference>
<protein>
    <recommendedName>
        <fullName evidence="11">G-protein coupled receptors family 1 profile domain-containing protein</fullName>
    </recommendedName>
</protein>
<keyword evidence="3" id="KW-0297">G-protein coupled receptor</keyword>
<dbReference type="GeneTree" id="ENSGT00530000064870"/>
<dbReference type="SUPFAM" id="SSF81321">
    <property type="entry name" value="Family A G protein-coupled receptor-like"/>
    <property type="match status" value="1"/>
</dbReference>
<organism evidence="9 10">
    <name type="scientific">Ciona savignyi</name>
    <name type="common">Pacific transparent sea squirt</name>
    <dbReference type="NCBI Taxonomy" id="51511"/>
    <lineage>
        <taxon>Eukaryota</taxon>
        <taxon>Metazoa</taxon>
        <taxon>Chordata</taxon>
        <taxon>Tunicata</taxon>
        <taxon>Ascidiacea</taxon>
        <taxon>Phlebobranchia</taxon>
        <taxon>Cionidae</taxon>
        <taxon>Ciona</taxon>
    </lineage>
</organism>
<feature type="compositionally biased region" description="Basic and acidic residues" evidence="7">
    <location>
        <begin position="340"/>
        <end position="355"/>
    </location>
</feature>
<keyword evidence="6" id="KW-0807">Transducer</keyword>
<feature type="region of interest" description="Disordered" evidence="7">
    <location>
        <begin position="287"/>
        <end position="355"/>
    </location>
</feature>
<dbReference type="PANTHER" id="PTHR24246:SF27">
    <property type="entry name" value="ADENOSINE RECEPTOR, ISOFORM A"/>
    <property type="match status" value="1"/>
</dbReference>
<reference evidence="10" key="1">
    <citation type="submission" date="2003-08" db="EMBL/GenBank/DDBJ databases">
        <authorList>
            <person name="Birren B."/>
            <person name="Nusbaum C."/>
            <person name="Abebe A."/>
            <person name="Abouelleil A."/>
            <person name="Adekoya E."/>
            <person name="Ait-zahra M."/>
            <person name="Allen N."/>
            <person name="Allen T."/>
            <person name="An P."/>
            <person name="Anderson M."/>
            <person name="Anderson S."/>
            <person name="Arachchi H."/>
            <person name="Armbruster J."/>
            <person name="Bachantsang P."/>
            <person name="Baldwin J."/>
            <person name="Barry A."/>
            <person name="Bayul T."/>
            <person name="Blitshsteyn B."/>
            <person name="Bloom T."/>
            <person name="Blye J."/>
            <person name="Boguslavskiy L."/>
            <person name="Borowsky M."/>
            <person name="Boukhgalter B."/>
            <person name="Brunache A."/>
            <person name="Butler J."/>
            <person name="Calixte N."/>
            <person name="Calvo S."/>
            <person name="Camarata J."/>
            <person name="Campo K."/>
            <person name="Chang J."/>
            <person name="Cheshatsang Y."/>
            <person name="Citroen M."/>
            <person name="Collymore A."/>
            <person name="Considine T."/>
            <person name="Cook A."/>
            <person name="Cooke P."/>
            <person name="Corum B."/>
            <person name="Cuomo C."/>
            <person name="David R."/>
            <person name="Dawoe T."/>
            <person name="Degray S."/>
            <person name="Dodge S."/>
            <person name="Dooley K."/>
            <person name="Dorje P."/>
            <person name="Dorjee K."/>
            <person name="Dorris L."/>
            <person name="Duffey N."/>
            <person name="Dupes A."/>
            <person name="Elkins T."/>
            <person name="Engels R."/>
            <person name="Erickson J."/>
            <person name="Farina A."/>
            <person name="Faro S."/>
            <person name="Ferreira P."/>
            <person name="Fischer H."/>
            <person name="Fitzgerald M."/>
            <person name="Foley K."/>
            <person name="Gage D."/>
            <person name="Galagan J."/>
            <person name="Gearin G."/>
            <person name="Gnerre S."/>
            <person name="Gnirke A."/>
            <person name="Goyette A."/>
            <person name="Graham J."/>
            <person name="Grandbois E."/>
            <person name="Gyaltsen K."/>
            <person name="Hafez N."/>
            <person name="Hagopian D."/>
            <person name="Hagos B."/>
            <person name="Hall J."/>
            <person name="Hatcher B."/>
            <person name="Heller A."/>
            <person name="Higgins H."/>
            <person name="Honan T."/>
            <person name="Horn A."/>
            <person name="Houde N."/>
            <person name="Hughes L."/>
            <person name="Hulme W."/>
            <person name="Husby E."/>
            <person name="Iliev I."/>
            <person name="Jaffe D."/>
            <person name="Jones C."/>
            <person name="Kamal M."/>
            <person name="Kamat A."/>
            <person name="Kamvysselis M."/>
            <person name="Karlsson E."/>
            <person name="Kells C."/>
            <person name="Kieu A."/>
            <person name="Kisner P."/>
            <person name="Kodira C."/>
            <person name="Kulbokas E."/>
            <person name="Labutti K."/>
            <person name="Lama D."/>
            <person name="Landers T."/>
            <person name="Leger J."/>
            <person name="Levine S."/>
            <person name="Lewis D."/>
            <person name="Lewis T."/>
            <person name="Lindblad-toh K."/>
            <person name="Liu X."/>
            <person name="Lokyitsang T."/>
            <person name="Lokyitsang Y."/>
            <person name="Lucien O."/>
            <person name="Lui A."/>
            <person name="Ma L.J."/>
            <person name="Mabbitt R."/>
            <person name="Macdonald J."/>
            <person name="Maclean C."/>
            <person name="Major J."/>
            <person name="Manning J."/>
            <person name="Marabella R."/>
            <person name="Maru K."/>
            <person name="Matthews C."/>
            <person name="Mauceli E."/>
            <person name="Mccarthy M."/>
            <person name="Mcdonough S."/>
            <person name="Mcghee T."/>
            <person name="Meldrim J."/>
            <person name="Meneus L."/>
            <person name="Mesirov J."/>
            <person name="Mihalev A."/>
            <person name="Mihova T."/>
            <person name="Mikkelsen T."/>
            <person name="Mlenga V."/>
            <person name="Moru K."/>
            <person name="Mozes J."/>
            <person name="Mulrain L."/>
            <person name="Munson G."/>
            <person name="Naylor J."/>
            <person name="Newes C."/>
            <person name="Nguyen C."/>
            <person name="Nguyen N."/>
            <person name="Nguyen T."/>
            <person name="Nicol R."/>
            <person name="Nielsen C."/>
            <person name="Nizzari M."/>
            <person name="Norbu C."/>
            <person name="Norbu N."/>
            <person name="O'donnell P."/>
            <person name="Okoawo O."/>
            <person name="O'leary S."/>
            <person name="Omotosho B."/>
            <person name="O'neill K."/>
            <person name="Osman S."/>
            <person name="Parker S."/>
            <person name="Perrin D."/>
            <person name="Phunkhang P."/>
            <person name="Piqani B."/>
            <person name="Purcell S."/>
            <person name="Rachupka T."/>
            <person name="Ramasamy U."/>
            <person name="Rameau R."/>
            <person name="Ray V."/>
            <person name="Raymond C."/>
            <person name="Retta R."/>
            <person name="Richardson S."/>
            <person name="Rise C."/>
            <person name="Rodriguez J."/>
            <person name="Rogers J."/>
            <person name="Rogov P."/>
            <person name="Rutman M."/>
            <person name="Schupbach R."/>
            <person name="Seaman C."/>
            <person name="Settipalli S."/>
            <person name="Sharpe T."/>
            <person name="Sheridan J."/>
            <person name="Sherpa N."/>
            <person name="Shi J."/>
            <person name="Smirnov S."/>
            <person name="Smith C."/>
            <person name="Sougnez C."/>
            <person name="Spencer B."/>
            <person name="Stalker J."/>
            <person name="Stange-thomann N."/>
            <person name="Stavropoulos S."/>
            <person name="Stetson K."/>
            <person name="Stone C."/>
            <person name="Stone S."/>
            <person name="Stubbs M."/>
            <person name="Talamas J."/>
            <person name="Tchuinga P."/>
            <person name="Tenzing P."/>
            <person name="Tesfaye S."/>
            <person name="Theodore J."/>
            <person name="Thoulutsang Y."/>
            <person name="Topham K."/>
            <person name="Towey S."/>
            <person name="Tsamla T."/>
            <person name="Tsomo N."/>
            <person name="Vallee D."/>
            <person name="Vassiliev H."/>
            <person name="Venkataraman V."/>
            <person name="Vinson J."/>
            <person name="Vo A."/>
            <person name="Wade C."/>
            <person name="Wang S."/>
            <person name="Wangchuk T."/>
            <person name="Wangdi T."/>
            <person name="Whittaker C."/>
            <person name="Wilkinson J."/>
            <person name="Wu Y."/>
            <person name="Wyman D."/>
            <person name="Yadav S."/>
            <person name="Yang S."/>
            <person name="Yang X."/>
            <person name="Yeager S."/>
            <person name="Yee E."/>
            <person name="Young G."/>
            <person name="Zainoun J."/>
            <person name="Zembeck L."/>
            <person name="Zimmer A."/>
            <person name="Zody M."/>
            <person name="Lander E."/>
        </authorList>
    </citation>
    <scope>NUCLEOTIDE SEQUENCE [LARGE SCALE GENOMIC DNA]</scope>
</reference>
<reference evidence="9" key="3">
    <citation type="submission" date="2025-09" db="UniProtKB">
        <authorList>
            <consortium name="Ensembl"/>
        </authorList>
    </citation>
    <scope>IDENTIFICATION</scope>
</reference>
<feature type="transmembrane region" description="Helical" evidence="8">
    <location>
        <begin position="38"/>
        <end position="61"/>
    </location>
</feature>
<evidence type="ECO:0000313" key="10">
    <source>
        <dbReference type="Proteomes" id="UP000007875"/>
    </source>
</evidence>
<feature type="transmembrane region" description="Helical" evidence="8">
    <location>
        <begin position="187"/>
        <end position="204"/>
    </location>
</feature>
<dbReference type="PANTHER" id="PTHR24246">
    <property type="entry name" value="OLFACTORY RECEPTOR AND ADENOSINE RECEPTOR"/>
    <property type="match status" value="1"/>
</dbReference>
<dbReference type="InParanoid" id="H2Z2K6"/>
<keyword evidence="4" id="KW-0675">Receptor</keyword>
<keyword evidence="8" id="KW-0812">Transmembrane</keyword>
<proteinExistence type="predicted"/>
<evidence type="ECO:0000256" key="3">
    <source>
        <dbReference type="ARBA" id="ARBA00023040"/>
    </source>
</evidence>
<evidence type="ECO:0000256" key="6">
    <source>
        <dbReference type="ARBA" id="ARBA00023224"/>
    </source>
</evidence>
<dbReference type="GO" id="GO:0004930">
    <property type="term" value="F:G protein-coupled receptor activity"/>
    <property type="evidence" value="ECO:0007669"/>
    <property type="project" value="UniProtKB-KW"/>
</dbReference>
<evidence type="ECO:0000256" key="7">
    <source>
        <dbReference type="SAM" id="MobiDB-lite"/>
    </source>
</evidence>
<name>H2Z2K6_CIOSA</name>
<evidence type="ECO:0000256" key="1">
    <source>
        <dbReference type="ARBA" id="ARBA00004651"/>
    </source>
</evidence>
<keyword evidence="8" id="KW-1133">Transmembrane helix</keyword>
<evidence type="ECO:0000313" key="9">
    <source>
        <dbReference type="Ensembl" id="ENSCSAVP00000011818.1"/>
    </source>
</evidence>
<keyword evidence="5" id="KW-0325">Glycoprotein</keyword>